<dbReference type="NCBIfam" id="NF002223">
    <property type="entry name" value="PRK01117.1"/>
    <property type="match status" value="1"/>
</dbReference>
<dbReference type="HAMAP" id="MF_00011">
    <property type="entry name" value="Adenylosucc_synth"/>
    <property type="match status" value="1"/>
</dbReference>
<evidence type="ECO:0000313" key="10">
    <source>
        <dbReference type="EMBL" id="PIS39573.1"/>
    </source>
</evidence>
<dbReference type="InterPro" id="IPR001114">
    <property type="entry name" value="Adenylosuccinate_synthetase"/>
</dbReference>
<comment type="catalytic activity">
    <reaction evidence="8 9">
        <text>IMP + L-aspartate + GTP = N(6)-(1,2-dicarboxyethyl)-AMP + GDP + phosphate + 2 H(+)</text>
        <dbReference type="Rhea" id="RHEA:15753"/>
        <dbReference type="ChEBI" id="CHEBI:15378"/>
        <dbReference type="ChEBI" id="CHEBI:29991"/>
        <dbReference type="ChEBI" id="CHEBI:37565"/>
        <dbReference type="ChEBI" id="CHEBI:43474"/>
        <dbReference type="ChEBI" id="CHEBI:57567"/>
        <dbReference type="ChEBI" id="CHEBI:58053"/>
        <dbReference type="ChEBI" id="CHEBI:58189"/>
        <dbReference type="EC" id="6.3.4.4"/>
    </reaction>
</comment>
<keyword evidence="2 8" id="KW-0436">Ligase</keyword>
<keyword evidence="3 8" id="KW-0479">Metal-binding</keyword>
<comment type="caution">
    <text evidence="10">The sequence shown here is derived from an EMBL/GenBank/DDBJ whole genome shotgun (WGS) entry which is preliminary data.</text>
</comment>
<feature type="binding site" evidence="8">
    <location>
        <position position="13"/>
    </location>
    <ligand>
        <name>Mg(2+)</name>
        <dbReference type="ChEBI" id="CHEBI:18420"/>
    </ligand>
</feature>
<name>A0A2H0YP74_9BACT</name>
<dbReference type="PANTHER" id="PTHR11846">
    <property type="entry name" value="ADENYLOSUCCINATE SYNTHETASE"/>
    <property type="match status" value="1"/>
</dbReference>
<dbReference type="GO" id="GO:0044208">
    <property type="term" value="P:'de novo' AMP biosynthetic process"/>
    <property type="evidence" value="ECO:0007669"/>
    <property type="project" value="UniProtKB-UniRule"/>
</dbReference>
<feature type="binding site" evidence="8">
    <location>
        <begin position="412"/>
        <end position="414"/>
    </location>
    <ligand>
        <name>GTP</name>
        <dbReference type="ChEBI" id="CHEBI:37565"/>
    </ligand>
</feature>
<comment type="similarity">
    <text evidence="8 9">Belongs to the adenylosuccinate synthetase family.</text>
</comment>
<feature type="binding site" evidence="8">
    <location>
        <position position="40"/>
    </location>
    <ligand>
        <name>Mg(2+)</name>
        <dbReference type="ChEBI" id="CHEBI:18420"/>
    </ligand>
</feature>
<reference evidence="11" key="1">
    <citation type="submission" date="2017-09" db="EMBL/GenBank/DDBJ databases">
        <title>Depth-based differentiation of microbial function through sediment-hosted aquifers and enrichment of novel symbionts in the deep terrestrial subsurface.</title>
        <authorList>
            <person name="Probst A.J."/>
            <person name="Ladd B."/>
            <person name="Jarett J.K."/>
            <person name="Geller-Mcgrath D.E."/>
            <person name="Sieber C.M.K."/>
            <person name="Emerson J.B."/>
            <person name="Anantharaman K."/>
            <person name="Thomas B.C."/>
            <person name="Malmstrom R."/>
            <person name="Stieglmeier M."/>
            <person name="Klingl A."/>
            <person name="Woyke T."/>
            <person name="Ryan C.M."/>
            <person name="Banfield J.F."/>
        </authorList>
    </citation>
    <scope>NUCLEOTIDE SEQUENCE [LARGE SCALE GENOMIC DNA]</scope>
</reference>
<dbReference type="CDD" id="cd03108">
    <property type="entry name" value="AdSS"/>
    <property type="match status" value="1"/>
</dbReference>
<dbReference type="UniPathway" id="UPA00075">
    <property type="reaction ID" value="UER00335"/>
</dbReference>
<feature type="active site" description="Proton acceptor" evidence="8">
    <location>
        <position position="13"/>
    </location>
</feature>
<feature type="binding site" description="in other chain" evidence="8">
    <location>
        <position position="220"/>
    </location>
    <ligand>
        <name>IMP</name>
        <dbReference type="ChEBI" id="CHEBI:58053"/>
        <note>ligand shared between dimeric partners</note>
    </ligand>
</feature>
<dbReference type="Proteomes" id="UP000230088">
    <property type="component" value="Unassembled WGS sequence"/>
</dbReference>
<comment type="subcellular location">
    <subcellularLocation>
        <location evidence="8">Cytoplasm</location>
    </subcellularLocation>
</comment>
<feature type="binding site" evidence="8">
    <location>
        <position position="142"/>
    </location>
    <ligand>
        <name>IMP</name>
        <dbReference type="ChEBI" id="CHEBI:58053"/>
        <note>ligand shared between dimeric partners</note>
    </ligand>
</feature>
<accession>A0A2H0YP74</accession>
<comment type="function">
    <text evidence="8">Plays an important role in the de novo pathway of purine nucleotide biosynthesis. Catalyzes the first committed step in the biosynthesis of AMP from IMP.</text>
</comment>
<dbReference type="InterPro" id="IPR042110">
    <property type="entry name" value="Adenylosuccinate_synth_dom2"/>
</dbReference>
<evidence type="ECO:0000256" key="4">
    <source>
        <dbReference type="ARBA" id="ARBA00022741"/>
    </source>
</evidence>
<feature type="binding site" evidence="8">
    <location>
        <position position="303"/>
    </location>
    <ligand>
        <name>GTP</name>
        <dbReference type="ChEBI" id="CHEBI:37565"/>
    </ligand>
</feature>
<dbReference type="Gene3D" id="1.10.300.10">
    <property type="entry name" value="Adenylosuccinate Synthetase, subunit A, domain 2"/>
    <property type="match status" value="1"/>
</dbReference>
<dbReference type="InterPro" id="IPR018220">
    <property type="entry name" value="Adenylosuccin_syn_GTP-bd"/>
</dbReference>
<dbReference type="InterPro" id="IPR042109">
    <property type="entry name" value="Adenylosuccinate_synth_dom1"/>
</dbReference>
<feature type="binding site" description="in other chain" evidence="8">
    <location>
        <begin position="38"/>
        <end position="41"/>
    </location>
    <ligand>
        <name>IMP</name>
        <dbReference type="ChEBI" id="CHEBI:58053"/>
        <note>ligand shared between dimeric partners</note>
    </ligand>
</feature>
<protein>
    <recommendedName>
        <fullName evidence="8 9">Adenylosuccinate synthetase</fullName>
        <shortName evidence="8">AMPSase</shortName>
        <shortName evidence="8">AdSS</shortName>
        <ecNumber evidence="8 9">6.3.4.4</ecNumber>
    </recommendedName>
    <alternativeName>
        <fullName evidence="8">IMP--aspartate ligase</fullName>
    </alternativeName>
</protein>
<evidence type="ECO:0000256" key="8">
    <source>
        <dbReference type="HAMAP-Rule" id="MF_00011"/>
    </source>
</evidence>
<dbReference type="PROSITE" id="PS01266">
    <property type="entry name" value="ADENYLOSUCCIN_SYN_1"/>
    <property type="match status" value="1"/>
</dbReference>
<dbReference type="InterPro" id="IPR027417">
    <property type="entry name" value="P-loop_NTPase"/>
</dbReference>
<dbReference type="SMART" id="SM00788">
    <property type="entry name" value="Adenylsucc_synt"/>
    <property type="match status" value="1"/>
</dbReference>
<keyword evidence="5 8" id="KW-0658">Purine biosynthesis</keyword>
<keyword evidence="7 8" id="KW-0342">GTP-binding</keyword>
<sequence>MPTTVIIGTQWGDEGKGKVVDYLSQKMDFVVRFNGGPNAGHTVINDYGVFKLHLVSAGIFNQKAISIIGNGVAIDPEILNEEIENLRGKGVSCQNLKVSDKAHLILPWHILLDELQEKERGTNEIGTTKRGIGPVFSDKVGRFGLRAGDFLDEKELSEKLFASYNRAKNLLGEKLSFSFDEVLKKILSHRSYLLPYIVQTEFILWEAIAKKKNILLEGAQGVLLDVDFGTYPDVTSSACISASACQGSGIPPKELNEIIGVVKAYTTRVGAKEQPFPTEMPTELASELREKANEYGATTGRPRRCGWLDGFLLRYAAKINGFTSLAITRLDSLTGFEKLKICSGYKTKQGKTISLAGLSLSQLKGLQPIYLELPGWKEFPKNCKRFSDLPRETQRYLNKIEDLVKVPIKLISFGPERGKTLQL</sequence>
<comment type="pathway">
    <text evidence="8 9">Purine metabolism; AMP biosynthesis via de novo pathway; AMP from IMP: step 1/2.</text>
</comment>
<dbReference type="NCBIfam" id="TIGR00184">
    <property type="entry name" value="purA"/>
    <property type="match status" value="1"/>
</dbReference>
<dbReference type="EC" id="6.3.4.4" evidence="8 9"/>
<feature type="binding site" description="in other chain" evidence="8">
    <location>
        <position position="128"/>
    </location>
    <ligand>
        <name>IMP</name>
        <dbReference type="ChEBI" id="CHEBI:58053"/>
        <note>ligand shared between dimeric partners</note>
    </ligand>
</feature>
<dbReference type="PANTHER" id="PTHR11846:SF0">
    <property type="entry name" value="ADENYLOSUCCINATE SYNTHETASE"/>
    <property type="match status" value="1"/>
</dbReference>
<feature type="binding site" description="in other chain" evidence="8">
    <location>
        <position position="235"/>
    </location>
    <ligand>
        <name>IMP</name>
        <dbReference type="ChEBI" id="CHEBI:58053"/>
        <note>ligand shared between dimeric partners</note>
    </ligand>
</feature>
<dbReference type="SUPFAM" id="SSF52540">
    <property type="entry name" value="P-loop containing nucleoside triphosphate hydrolases"/>
    <property type="match status" value="1"/>
</dbReference>
<evidence type="ECO:0000256" key="2">
    <source>
        <dbReference type="ARBA" id="ARBA00022598"/>
    </source>
</evidence>
<dbReference type="GO" id="GO:0046040">
    <property type="term" value="P:IMP metabolic process"/>
    <property type="evidence" value="ECO:0007669"/>
    <property type="project" value="TreeGrafter"/>
</dbReference>
<proteinExistence type="inferred from homology"/>
<feature type="binding site" description="in other chain" evidence="8">
    <location>
        <position position="301"/>
    </location>
    <ligand>
        <name>IMP</name>
        <dbReference type="ChEBI" id="CHEBI:58053"/>
        <note>ligand shared between dimeric partners</note>
    </ligand>
</feature>
<dbReference type="Gene3D" id="3.90.170.10">
    <property type="entry name" value="Adenylosuccinate Synthetase, subunit A, domain 3"/>
    <property type="match status" value="1"/>
</dbReference>
<evidence type="ECO:0000256" key="5">
    <source>
        <dbReference type="ARBA" id="ARBA00022755"/>
    </source>
</evidence>
<dbReference type="GO" id="GO:0005737">
    <property type="term" value="C:cytoplasm"/>
    <property type="evidence" value="ECO:0007669"/>
    <property type="project" value="UniProtKB-SubCell"/>
</dbReference>
<dbReference type="GO" id="GO:0005525">
    <property type="term" value="F:GTP binding"/>
    <property type="evidence" value="ECO:0007669"/>
    <property type="project" value="UniProtKB-UniRule"/>
</dbReference>
<gene>
    <name evidence="8" type="primary">purA</name>
    <name evidence="10" type="ORF">COT33_01220</name>
</gene>
<keyword evidence="6 8" id="KW-0460">Magnesium</keyword>
<organism evidence="10 11">
    <name type="scientific">Candidatus Nealsonbacteria bacterium CG08_land_8_20_14_0_20_38_20</name>
    <dbReference type="NCBI Taxonomy" id="1974705"/>
    <lineage>
        <taxon>Bacteria</taxon>
        <taxon>Candidatus Nealsoniibacteriota</taxon>
    </lineage>
</organism>
<dbReference type="Gene3D" id="3.40.440.10">
    <property type="entry name" value="Adenylosuccinate Synthetase, subunit A, domain 1"/>
    <property type="match status" value="1"/>
</dbReference>
<feature type="binding site" evidence="8">
    <location>
        <begin position="297"/>
        <end position="303"/>
    </location>
    <ligand>
        <name>substrate</name>
    </ligand>
</feature>
<feature type="binding site" description="in other chain" evidence="8">
    <location>
        <begin position="13"/>
        <end position="16"/>
    </location>
    <ligand>
        <name>IMP</name>
        <dbReference type="ChEBI" id="CHEBI:58053"/>
        <note>ligand shared between dimeric partners</note>
    </ligand>
</feature>
<feature type="binding site" evidence="8">
    <location>
        <begin position="329"/>
        <end position="331"/>
    </location>
    <ligand>
        <name>GTP</name>
        <dbReference type="ChEBI" id="CHEBI:37565"/>
    </ligand>
</feature>
<comment type="subunit">
    <text evidence="1 8">Homodimer.</text>
</comment>
<feature type="active site" description="Proton donor" evidence="8">
    <location>
        <position position="41"/>
    </location>
</feature>
<dbReference type="GO" id="GO:0000287">
    <property type="term" value="F:magnesium ion binding"/>
    <property type="evidence" value="ECO:0007669"/>
    <property type="project" value="UniProtKB-UniRule"/>
</dbReference>
<keyword evidence="4 8" id="KW-0547">Nucleotide-binding</keyword>
<feature type="binding site" evidence="8">
    <location>
        <begin position="12"/>
        <end position="18"/>
    </location>
    <ligand>
        <name>GTP</name>
        <dbReference type="ChEBI" id="CHEBI:37565"/>
    </ligand>
</feature>
<dbReference type="FunFam" id="3.90.170.10:FF:000001">
    <property type="entry name" value="Adenylosuccinate synthetase"/>
    <property type="match status" value="1"/>
</dbReference>
<keyword evidence="8" id="KW-0963">Cytoplasm</keyword>
<evidence type="ECO:0000256" key="1">
    <source>
        <dbReference type="ARBA" id="ARBA00011738"/>
    </source>
</evidence>
<dbReference type="InterPro" id="IPR042111">
    <property type="entry name" value="Adenylosuccinate_synth_dom3"/>
</dbReference>
<dbReference type="EMBL" id="PEYD01000022">
    <property type="protein sequence ID" value="PIS39573.1"/>
    <property type="molecule type" value="Genomic_DNA"/>
</dbReference>
<dbReference type="AlphaFoldDB" id="A0A2H0YP74"/>
<evidence type="ECO:0000313" key="11">
    <source>
        <dbReference type="Proteomes" id="UP000230088"/>
    </source>
</evidence>
<comment type="cofactor">
    <cofactor evidence="8">
        <name>Mg(2+)</name>
        <dbReference type="ChEBI" id="CHEBI:18420"/>
    </cofactor>
    <text evidence="8">Binds 1 Mg(2+) ion per subunit.</text>
</comment>
<dbReference type="FunFam" id="1.10.300.10:FF:000001">
    <property type="entry name" value="Adenylosuccinate synthetase"/>
    <property type="match status" value="1"/>
</dbReference>
<evidence type="ECO:0000256" key="7">
    <source>
        <dbReference type="ARBA" id="ARBA00023134"/>
    </source>
</evidence>
<evidence type="ECO:0000256" key="9">
    <source>
        <dbReference type="RuleBase" id="RU000520"/>
    </source>
</evidence>
<dbReference type="Pfam" id="PF00709">
    <property type="entry name" value="Adenylsucc_synt"/>
    <property type="match status" value="1"/>
</dbReference>
<dbReference type="GO" id="GO:0004019">
    <property type="term" value="F:adenylosuccinate synthase activity"/>
    <property type="evidence" value="ECO:0007669"/>
    <property type="project" value="UniProtKB-UniRule"/>
</dbReference>
<feature type="binding site" evidence="8">
    <location>
        <begin position="40"/>
        <end position="42"/>
    </location>
    <ligand>
        <name>GTP</name>
        <dbReference type="ChEBI" id="CHEBI:37565"/>
    </ligand>
</feature>
<evidence type="ECO:0000256" key="6">
    <source>
        <dbReference type="ARBA" id="ARBA00022842"/>
    </source>
</evidence>
<evidence type="ECO:0000256" key="3">
    <source>
        <dbReference type="ARBA" id="ARBA00022723"/>
    </source>
</evidence>